<feature type="region of interest" description="Disordered" evidence="1">
    <location>
        <begin position="1"/>
        <end position="30"/>
    </location>
</feature>
<feature type="region of interest" description="Disordered" evidence="1">
    <location>
        <begin position="89"/>
        <end position="125"/>
    </location>
</feature>
<accession>A0A1B6EHX8</accession>
<dbReference type="EMBL" id="GECZ01032268">
    <property type="protein sequence ID" value="JAS37501.1"/>
    <property type="molecule type" value="Transcribed_RNA"/>
</dbReference>
<reference evidence="2" key="1">
    <citation type="submission" date="2015-11" db="EMBL/GenBank/DDBJ databases">
        <title>De novo transcriptome assembly of four potential Pierce s Disease insect vectors from Arizona vineyards.</title>
        <authorList>
            <person name="Tassone E.E."/>
        </authorList>
    </citation>
    <scope>NUCLEOTIDE SEQUENCE</scope>
</reference>
<feature type="compositionally biased region" description="Basic and acidic residues" evidence="1">
    <location>
        <begin position="97"/>
        <end position="111"/>
    </location>
</feature>
<protein>
    <submittedName>
        <fullName evidence="2">Uncharacterized protein</fullName>
    </submittedName>
</protein>
<dbReference type="AlphaFoldDB" id="A0A1B6EHX8"/>
<evidence type="ECO:0000256" key="1">
    <source>
        <dbReference type="SAM" id="MobiDB-lite"/>
    </source>
</evidence>
<gene>
    <name evidence="2" type="ORF">g.3949</name>
</gene>
<evidence type="ECO:0000313" key="2">
    <source>
        <dbReference type="EMBL" id="JAS37501.1"/>
    </source>
</evidence>
<proteinExistence type="predicted"/>
<feature type="compositionally biased region" description="Polar residues" evidence="1">
    <location>
        <begin position="1"/>
        <end position="10"/>
    </location>
</feature>
<organism evidence="2">
    <name type="scientific">Cuerna arida</name>
    <dbReference type="NCBI Taxonomy" id="1464854"/>
    <lineage>
        <taxon>Eukaryota</taxon>
        <taxon>Metazoa</taxon>
        <taxon>Ecdysozoa</taxon>
        <taxon>Arthropoda</taxon>
        <taxon>Hexapoda</taxon>
        <taxon>Insecta</taxon>
        <taxon>Pterygota</taxon>
        <taxon>Neoptera</taxon>
        <taxon>Paraneoptera</taxon>
        <taxon>Hemiptera</taxon>
        <taxon>Auchenorrhyncha</taxon>
        <taxon>Membracoidea</taxon>
        <taxon>Cicadellidae</taxon>
        <taxon>Cicadellinae</taxon>
        <taxon>Proconiini</taxon>
        <taxon>Cuerna</taxon>
    </lineage>
</organism>
<name>A0A1B6EHX8_9HEMI</name>
<feature type="non-terminal residue" evidence="2">
    <location>
        <position position="164"/>
    </location>
</feature>
<feature type="non-terminal residue" evidence="2">
    <location>
        <position position="1"/>
    </location>
</feature>
<sequence length="164" mass="18952">QLSPQSSSSPIKIDKHENEEIANKPEDTTNIKKKYQEEIEELKNMFFAEIQKLKQNEMLNIKTDTANHPDTKKEDKPMKSDIVEVKQMNSKELSVNVEDKKPSAKQTDDNSKTQPADVCVPEAGPTKILQADKEVEGEWVRRLEEREKVWRARLSALDLQHKKQ</sequence>
<feature type="compositionally biased region" description="Basic and acidic residues" evidence="1">
    <location>
        <begin position="12"/>
        <end position="30"/>
    </location>
</feature>